<evidence type="ECO:0000313" key="3">
    <source>
        <dbReference type="Proteomes" id="UP000051679"/>
    </source>
</evidence>
<evidence type="ECO:0000313" key="2">
    <source>
        <dbReference type="EMBL" id="KRM56627.1"/>
    </source>
</evidence>
<dbReference type="AlphaFoldDB" id="A0A0R1ZZN9"/>
<sequence length="412" mass="47282">MSTNNTTLKMLGILDSNIHSYEAREEYRGRGARRRKCIVLFAELSYQLTKCPKCQFLALRPNGHKLVHVQLRSVEGQPVVLDLNKQRWMCDHCHHTSTATTPVVKPGNSIANKTKEYALKLAKQSLNLKAIAKISGVSPNTVSRTLNDAIHFRAARFLPTDLCFDELRTTHGWMSFICVDAHSHKLVTMLGDRYNASIKNFFINQYSLAERKMVRHIVMDMNASYASLVHEVFPNAEVVYDRFHIVQLLGRALDQIRIQCMKSIDSKTRVHKALKSCWRLFHKIHPEARKRQFKFGINEEMTEQEVIDLATNDFPELKHAYETYVTLHDALMNGKPADLEDIIKEYFAQNNAMDIAISTLRKNLRGVVIAAKSPLSNGPIEGVNRKIKELKRGCYGFYNQLNMFKRIYQITA</sequence>
<dbReference type="InterPro" id="IPR047951">
    <property type="entry name" value="Transpos_ISL3"/>
</dbReference>
<accession>A0A0R1ZZN9</accession>
<dbReference type="PANTHER" id="PTHR33498:SF1">
    <property type="entry name" value="TRANSPOSASE FOR INSERTION SEQUENCE ELEMENT IS1557"/>
    <property type="match status" value="1"/>
</dbReference>
<dbReference type="Pfam" id="PF01610">
    <property type="entry name" value="DDE_Tnp_ISL3"/>
    <property type="match status" value="1"/>
</dbReference>
<dbReference type="PANTHER" id="PTHR33498">
    <property type="entry name" value="TRANSPOSASE FOR INSERTION SEQUENCE ELEMENT IS1557"/>
    <property type="match status" value="1"/>
</dbReference>
<dbReference type="NCBIfam" id="NF033550">
    <property type="entry name" value="transpos_ISL3"/>
    <property type="match status" value="1"/>
</dbReference>
<gene>
    <name evidence="2" type="ORF">FC18_GL001832</name>
</gene>
<dbReference type="OrthoDB" id="6197054at2"/>
<dbReference type="PATRIC" id="fig|1291052.5.peg.1892"/>
<evidence type="ECO:0000259" key="1">
    <source>
        <dbReference type="Pfam" id="PF01610"/>
    </source>
</evidence>
<keyword evidence="3" id="KW-1185">Reference proteome</keyword>
<comment type="caution">
    <text evidence="2">The sequence shown here is derived from an EMBL/GenBank/DDBJ whole genome shotgun (WGS) entry which is preliminary data.</text>
</comment>
<feature type="domain" description="Transposase IS204/IS1001/IS1096/IS1165 DDE" evidence="1">
    <location>
        <begin position="163"/>
        <end position="407"/>
    </location>
</feature>
<proteinExistence type="predicted"/>
<organism evidence="2 3">
    <name type="scientific">Lacticaseibacillus sharpeae JCM 1186 = DSM 20505</name>
    <dbReference type="NCBI Taxonomy" id="1291052"/>
    <lineage>
        <taxon>Bacteria</taxon>
        <taxon>Bacillati</taxon>
        <taxon>Bacillota</taxon>
        <taxon>Bacilli</taxon>
        <taxon>Lactobacillales</taxon>
        <taxon>Lactobacillaceae</taxon>
        <taxon>Lacticaseibacillus</taxon>
    </lineage>
</organism>
<name>A0A0R1ZZN9_9LACO</name>
<dbReference type="RefSeq" id="WP_054680740.1">
    <property type="nucleotide sequence ID" value="NZ_AYYO01000002.1"/>
</dbReference>
<reference evidence="2 3" key="1">
    <citation type="journal article" date="2015" name="Genome Announc.">
        <title>Expanding the biotechnology potential of lactobacilli through comparative genomics of 213 strains and associated genera.</title>
        <authorList>
            <person name="Sun Z."/>
            <person name="Harris H.M."/>
            <person name="McCann A."/>
            <person name="Guo C."/>
            <person name="Argimon S."/>
            <person name="Zhang W."/>
            <person name="Yang X."/>
            <person name="Jeffery I.B."/>
            <person name="Cooney J.C."/>
            <person name="Kagawa T.F."/>
            <person name="Liu W."/>
            <person name="Song Y."/>
            <person name="Salvetti E."/>
            <person name="Wrobel A."/>
            <person name="Rasinkangas P."/>
            <person name="Parkhill J."/>
            <person name="Rea M.C."/>
            <person name="O'Sullivan O."/>
            <person name="Ritari J."/>
            <person name="Douillard F.P."/>
            <person name="Paul Ross R."/>
            <person name="Yang R."/>
            <person name="Briner A.E."/>
            <person name="Felis G.E."/>
            <person name="de Vos W.M."/>
            <person name="Barrangou R."/>
            <person name="Klaenhammer T.R."/>
            <person name="Caufield P.W."/>
            <person name="Cui Y."/>
            <person name="Zhang H."/>
            <person name="O'Toole P.W."/>
        </authorList>
    </citation>
    <scope>NUCLEOTIDE SEQUENCE [LARGE SCALE GENOMIC DNA]</scope>
    <source>
        <strain evidence="2 3">DSM 20505</strain>
    </source>
</reference>
<dbReference type="InterPro" id="IPR002560">
    <property type="entry name" value="Transposase_DDE"/>
</dbReference>
<protein>
    <submittedName>
        <fullName evidence="2">Transposase</fullName>
    </submittedName>
</protein>
<dbReference type="Proteomes" id="UP000051679">
    <property type="component" value="Unassembled WGS sequence"/>
</dbReference>
<dbReference type="EMBL" id="AYYO01000002">
    <property type="protein sequence ID" value="KRM56627.1"/>
    <property type="molecule type" value="Genomic_DNA"/>
</dbReference>